<keyword evidence="3" id="KW-1185">Reference proteome</keyword>
<evidence type="ECO:0000313" key="3">
    <source>
        <dbReference type="Proteomes" id="UP000323142"/>
    </source>
</evidence>
<organism evidence="2 3">
    <name type="scientific">Salinarimonas soli</name>
    <dbReference type="NCBI Taxonomy" id="1638099"/>
    <lineage>
        <taxon>Bacteria</taxon>
        <taxon>Pseudomonadati</taxon>
        <taxon>Pseudomonadota</taxon>
        <taxon>Alphaproteobacteria</taxon>
        <taxon>Hyphomicrobiales</taxon>
        <taxon>Salinarimonadaceae</taxon>
        <taxon>Salinarimonas</taxon>
    </lineage>
</organism>
<keyword evidence="1" id="KW-0732">Signal</keyword>
<dbReference type="Proteomes" id="UP000323142">
    <property type="component" value="Unassembled WGS sequence"/>
</dbReference>
<reference evidence="2 3" key="1">
    <citation type="submission" date="2019-09" db="EMBL/GenBank/DDBJ databases">
        <title>Salinarimonas rosea gen. nov., sp. nov., a new member of the a-2 subgroup of the Proteobacteria.</title>
        <authorList>
            <person name="Liu J."/>
        </authorList>
    </citation>
    <scope>NUCLEOTIDE SEQUENCE [LARGE SCALE GENOMIC DNA]</scope>
    <source>
        <strain evidence="2 3">BN140002</strain>
    </source>
</reference>
<proteinExistence type="predicted"/>
<reference evidence="2 3" key="2">
    <citation type="submission" date="2019-09" db="EMBL/GenBank/DDBJ databases">
        <authorList>
            <person name="Jin C."/>
        </authorList>
    </citation>
    <scope>NUCLEOTIDE SEQUENCE [LARGE SCALE GENOMIC DNA]</scope>
    <source>
        <strain evidence="2 3">BN140002</strain>
    </source>
</reference>
<comment type="caution">
    <text evidence="2">The sequence shown here is derived from an EMBL/GenBank/DDBJ whole genome shotgun (WGS) entry which is preliminary data.</text>
</comment>
<dbReference type="EMBL" id="VUOA01000043">
    <property type="protein sequence ID" value="KAA2234788.1"/>
    <property type="molecule type" value="Genomic_DNA"/>
</dbReference>
<evidence type="ECO:0000313" key="2">
    <source>
        <dbReference type="EMBL" id="KAA2234788.1"/>
    </source>
</evidence>
<feature type="chain" id="PRO_5023076621" evidence="1">
    <location>
        <begin position="23"/>
        <end position="94"/>
    </location>
</feature>
<dbReference type="AlphaFoldDB" id="A0A5B2V7N8"/>
<accession>A0A5B2V7N8</accession>
<protein>
    <submittedName>
        <fullName evidence="2">Uncharacterized protein</fullName>
    </submittedName>
</protein>
<dbReference type="RefSeq" id="WP_149821923.1">
    <property type="nucleotide sequence ID" value="NZ_VUOA01000043.1"/>
</dbReference>
<feature type="signal peptide" evidence="1">
    <location>
        <begin position="1"/>
        <end position="22"/>
    </location>
</feature>
<name>A0A5B2V7N8_9HYPH</name>
<evidence type="ECO:0000256" key="1">
    <source>
        <dbReference type="SAM" id="SignalP"/>
    </source>
</evidence>
<sequence>MRTILSLSTFAVAATIAGSSLAADFAVRRTSAGPAVGVPVVVDELYLRSNRCPDNPNCIAPRVAPVPSVRARAYVEVTLSPARPSSEVVLQSRY</sequence>
<gene>
    <name evidence="2" type="ORF">F0L46_22835</name>
</gene>